<reference evidence="3" key="1">
    <citation type="submission" date="2015-08" db="EMBL/GenBank/DDBJ databases">
        <title>Complete DNA Sequence of Pseudomonas syringae pv. actinidiae, the Causal Agent of Kiwifruit Canker Disease.</title>
        <authorList>
            <person name="Rikkerink E.H.A."/>
            <person name="Fineran P.C."/>
        </authorList>
    </citation>
    <scope>NUCLEOTIDE SEQUENCE</scope>
    <source>
        <strain evidence="3">DSM 13666</strain>
    </source>
</reference>
<evidence type="ECO:0008006" key="4">
    <source>
        <dbReference type="Google" id="ProtNLM"/>
    </source>
</evidence>
<feature type="active site" description="Proton donor/acceptor" evidence="2">
    <location>
        <position position="95"/>
    </location>
</feature>
<dbReference type="InterPro" id="IPR042000">
    <property type="entry name" value="Sortase_D_2"/>
</dbReference>
<dbReference type="AlphaFoldDB" id="A0A0M0KMY5"/>
<dbReference type="EMBL" id="LILD01000001">
    <property type="protein sequence ID" value="KOO40184.1"/>
    <property type="molecule type" value="Genomic_DNA"/>
</dbReference>
<dbReference type="InterPro" id="IPR023365">
    <property type="entry name" value="Sortase_dom-sf"/>
</dbReference>
<comment type="caution">
    <text evidence="3">The sequence shown here is derived from an EMBL/GenBank/DDBJ whole genome shotgun (WGS) entry which is preliminary data.</text>
</comment>
<accession>A0A0M0KMY5</accession>
<gene>
    <name evidence="3" type="ORF">AMD02_09170</name>
</gene>
<proteinExistence type="predicted"/>
<name>A0A0M0KMY5_ALKHA</name>
<protein>
    <recommendedName>
        <fullName evidence="4">Sortase A</fullName>
    </recommendedName>
</protein>
<organism evidence="3">
    <name type="scientific">Halalkalibacterium halodurans</name>
    <name type="common">Bacillus halodurans</name>
    <dbReference type="NCBI Taxonomy" id="86665"/>
    <lineage>
        <taxon>Bacteria</taxon>
        <taxon>Bacillati</taxon>
        <taxon>Bacillota</taxon>
        <taxon>Bacilli</taxon>
        <taxon>Bacillales</taxon>
        <taxon>Bacillaceae</taxon>
        <taxon>Halalkalibacterium (ex Joshi et al. 2022)</taxon>
    </lineage>
</organism>
<sequence length="178" mass="20121">MFFPRLQTEYYSFYETRLIDSYEKINRELEASTNDEPHLLSSEEPHAIGVLEIEKISLKLPVLQGVDQETLKVGAGHMIESSPIGEKGNAAIAGHRSRTYGRQFNRLDEVEVGDVITVTTNNHMYRYTVYSITVVEPTNIDILQHDGTAPVLTLITCDPVKDPTHRLIVQAEMTEALY</sequence>
<evidence type="ECO:0000256" key="2">
    <source>
        <dbReference type="PIRSR" id="PIRSR605754-1"/>
    </source>
</evidence>
<dbReference type="PATRIC" id="fig|136160.3.peg.2186"/>
<dbReference type="NCBIfam" id="TIGR01076">
    <property type="entry name" value="sortase_fam"/>
    <property type="match status" value="1"/>
</dbReference>
<dbReference type="SUPFAM" id="SSF63817">
    <property type="entry name" value="Sortase"/>
    <property type="match status" value="1"/>
</dbReference>
<dbReference type="Gene3D" id="2.40.260.10">
    <property type="entry name" value="Sortase"/>
    <property type="match status" value="1"/>
</dbReference>
<evidence type="ECO:0000313" key="3">
    <source>
        <dbReference type="EMBL" id="KOO40184.1"/>
    </source>
</evidence>
<keyword evidence="1" id="KW-0378">Hydrolase</keyword>
<evidence type="ECO:0000256" key="1">
    <source>
        <dbReference type="ARBA" id="ARBA00022801"/>
    </source>
</evidence>
<dbReference type="CDD" id="cd06166">
    <property type="entry name" value="Sortase_D_2"/>
    <property type="match status" value="1"/>
</dbReference>
<dbReference type="Pfam" id="PF04203">
    <property type="entry name" value="Sortase"/>
    <property type="match status" value="1"/>
</dbReference>
<feature type="active site" description="Acyl-thioester intermediate" evidence="2">
    <location>
        <position position="157"/>
    </location>
</feature>
<dbReference type="GO" id="GO:0016787">
    <property type="term" value="F:hydrolase activity"/>
    <property type="evidence" value="ECO:0007669"/>
    <property type="project" value="UniProtKB-KW"/>
</dbReference>
<dbReference type="InterPro" id="IPR005754">
    <property type="entry name" value="Sortase"/>
</dbReference>